<evidence type="ECO:0000313" key="2">
    <source>
        <dbReference type="Proteomes" id="UP000053989"/>
    </source>
</evidence>
<dbReference type="HOGENOM" id="CLU_3088610_0_0_1"/>
<reference evidence="1 2" key="1">
    <citation type="submission" date="2014-04" db="EMBL/GenBank/DDBJ databases">
        <authorList>
            <consortium name="DOE Joint Genome Institute"/>
            <person name="Kuo A."/>
            <person name="Kohler A."/>
            <person name="Nagy L.G."/>
            <person name="Floudas D."/>
            <person name="Copeland A."/>
            <person name="Barry K.W."/>
            <person name="Cichocki N."/>
            <person name="Veneault-Fourrey C."/>
            <person name="LaButti K."/>
            <person name="Lindquist E.A."/>
            <person name="Lipzen A."/>
            <person name="Lundell T."/>
            <person name="Morin E."/>
            <person name="Murat C."/>
            <person name="Sun H."/>
            <person name="Tunlid A."/>
            <person name="Henrissat B."/>
            <person name="Grigoriev I.V."/>
            <person name="Hibbett D.S."/>
            <person name="Martin F."/>
            <person name="Nordberg H.P."/>
            <person name="Cantor M.N."/>
            <person name="Hua S.X."/>
        </authorList>
    </citation>
    <scope>NUCLEOTIDE SEQUENCE [LARGE SCALE GENOMIC DNA]</scope>
    <source>
        <strain evidence="1 2">Foug A</strain>
    </source>
</reference>
<reference evidence="2" key="2">
    <citation type="submission" date="2015-01" db="EMBL/GenBank/DDBJ databases">
        <title>Evolutionary Origins and Diversification of the Mycorrhizal Mutualists.</title>
        <authorList>
            <consortium name="DOE Joint Genome Institute"/>
            <consortium name="Mycorrhizal Genomics Consortium"/>
            <person name="Kohler A."/>
            <person name="Kuo A."/>
            <person name="Nagy L.G."/>
            <person name="Floudas D."/>
            <person name="Copeland A."/>
            <person name="Barry K.W."/>
            <person name="Cichocki N."/>
            <person name="Veneault-Fourrey C."/>
            <person name="LaButti K."/>
            <person name="Lindquist E.A."/>
            <person name="Lipzen A."/>
            <person name="Lundell T."/>
            <person name="Morin E."/>
            <person name="Murat C."/>
            <person name="Riley R."/>
            <person name="Ohm R."/>
            <person name="Sun H."/>
            <person name="Tunlid A."/>
            <person name="Henrissat B."/>
            <person name="Grigoriev I.V."/>
            <person name="Hibbett D.S."/>
            <person name="Martin F."/>
        </authorList>
    </citation>
    <scope>NUCLEOTIDE SEQUENCE [LARGE SCALE GENOMIC DNA]</scope>
    <source>
        <strain evidence="2">Foug A</strain>
    </source>
</reference>
<dbReference type="AlphaFoldDB" id="A0A0C3EA64"/>
<evidence type="ECO:0000313" key="1">
    <source>
        <dbReference type="EMBL" id="KIM64886.1"/>
    </source>
</evidence>
<accession>A0A0C3EA64</accession>
<keyword evidence="2" id="KW-1185">Reference proteome</keyword>
<proteinExistence type="predicted"/>
<gene>
    <name evidence="1" type="ORF">SCLCIDRAFT_1212986</name>
</gene>
<dbReference type="InParanoid" id="A0A0C3EA64"/>
<sequence>MIALHTPITTNYDNSHIDTGLGHPPRTTSTTAIADNYYTFHLFGDPDYHHGR</sequence>
<organism evidence="1 2">
    <name type="scientific">Scleroderma citrinum Foug A</name>
    <dbReference type="NCBI Taxonomy" id="1036808"/>
    <lineage>
        <taxon>Eukaryota</taxon>
        <taxon>Fungi</taxon>
        <taxon>Dikarya</taxon>
        <taxon>Basidiomycota</taxon>
        <taxon>Agaricomycotina</taxon>
        <taxon>Agaricomycetes</taxon>
        <taxon>Agaricomycetidae</taxon>
        <taxon>Boletales</taxon>
        <taxon>Sclerodermatineae</taxon>
        <taxon>Sclerodermataceae</taxon>
        <taxon>Scleroderma</taxon>
    </lineage>
</organism>
<dbReference type="EMBL" id="KN822026">
    <property type="protein sequence ID" value="KIM64886.1"/>
    <property type="molecule type" value="Genomic_DNA"/>
</dbReference>
<name>A0A0C3EA64_9AGAM</name>
<dbReference type="Proteomes" id="UP000053989">
    <property type="component" value="Unassembled WGS sequence"/>
</dbReference>
<protein>
    <submittedName>
        <fullName evidence="1">Uncharacterized protein</fullName>
    </submittedName>
</protein>